<protein>
    <recommendedName>
        <fullName evidence="4">Ribbon-helix-helix protein CopG domain-containing protein</fullName>
    </recommendedName>
</protein>
<dbReference type="AlphaFoldDB" id="A0A1E8AXY2"/>
<accession>A0A1E8AXY2</accession>
<dbReference type="EMBL" id="LXLT01000131">
    <property type="protein sequence ID" value="OFD69790.1"/>
    <property type="molecule type" value="Genomic_DNA"/>
</dbReference>
<gene>
    <name evidence="2" type="ORF">BWGOE8_59170</name>
</gene>
<evidence type="ECO:0000256" key="1">
    <source>
        <dbReference type="SAM" id="MobiDB-lite"/>
    </source>
</evidence>
<proteinExistence type="predicted"/>
<evidence type="ECO:0008006" key="4">
    <source>
        <dbReference type="Google" id="ProtNLM"/>
    </source>
</evidence>
<evidence type="ECO:0000313" key="3">
    <source>
        <dbReference type="Proteomes" id="UP000175706"/>
    </source>
</evidence>
<sequence>METLRESKGTRTGHLEKITGRDGDINKKYGDVTGTFNLFPCPHRFARLRLAPHPRWGQKPLMLFSLFFDLYPQLQKGEGKVEIRIREVDPIAVKKLDEIAKRKGLSRQKFLKDQIEMLAFFQQQNKREMELENIIQKNIHMMNDCYTEMKKMNEFIQLMTQDDENE</sequence>
<dbReference type="Proteomes" id="UP000175706">
    <property type="component" value="Unassembled WGS sequence"/>
</dbReference>
<evidence type="ECO:0000313" key="2">
    <source>
        <dbReference type="EMBL" id="OFD69790.1"/>
    </source>
</evidence>
<name>A0A1E8AXY2_BACMY</name>
<organism evidence="2 3">
    <name type="scientific">Bacillus mycoides</name>
    <dbReference type="NCBI Taxonomy" id="1405"/>
    <lineage>
        <taxon>Bacteria</taxon>
        <taxon>Bacillati</taxon>
        <taxon>Bacillota</taxon>
        <taxon>Bacilli</taxon>
        <taxon>Bacillales</taxon>
        <taxon>Bacillaceae</taxon>
        <taxon>Bacillus</taxon>
        <taxon>Bacillus cereus group</taxon>
    </lineage>
</organism>
<reference evidence="2 3" key="1">
    <citation type="submission" date="2016-05" db="EMBL/GenBank/DDBJ databases">
        <title>Bacillus thuringiensis and Bacillus weihenstephanensis as novel biocontrol agents of wilt causing Verticillium species.</title>
        <authorList>
            <person name="Hollensteiner J."/>
            <person name="Wemheuer F."/>
            <person name="Harting R."/>
            <person name="Kolarzyk A."/>
            <person name="Diaz-Valerio S."/>
            <person name="Poehlein A."/>
            <person name="Brzuszkiewicz E."/>
            <person name="Nesemann K."/>
            <person name="Braus-Stromeyer S."/>
            <person name="Braus G."/>
            <person name="Daniel R."/>
            <person name="Liesegang H."/>
        </authorList>
    </citation>
    <scope>NUCLEOTIDE SEQUENCE [LARGE SCALE GENOMIC DNA]</scope>
    <source>
        <strain evidence="2 3">GOE8</strain>
    </source>
</reference>
<feature type="region of interest" description="Disordered" evidence="1">
    <location>
        <begin position="1"/>
        <end position="20"/>
    </location>
</feature>
<comment type="caution">
    <text evidence="2">The sequence shown here is derived from an EMBL/GenBank/DDBJ whole genome shotgun (WGS) entry which is preliminary data.</text>
</comment>